<protein>
    <submittedName>
        <fullName evidence="2">Uncharacterized protein</fullName>
    </submittedName>
</protein>
<feature type="compositionally biased region" description="Basic and acidic residues" evidence="1">
    <location>
        <begin position="75"/>
        <end position="90"/>
    </location>
</feature>
<accession>A0A8J7K6Z3</accession>
<feature type="compositionally biased region" description="Basic residues" evidence="1">
    <location>
        <begin position="37"/>
        <end position="49"/>
    </location>
</feature>
<dbReference type="EMBL" id="JADEYS010000009">
    <property type="protein sequence ID" value="MBE9397676.1"/>
    <property type="molecule type" value="Genomic_DNA"/>
</dbReference>
<dbReference type="AlphaFoldDB" id="A0A8J7K6Z3"/>
<organism evidence="2 3">
    <name type="scientific">Pontibacterium sinense</name>
    <dbReference type="NCBI Taxonomy" id="2781979"/>
    <lineage>
        <taxon>Bacteria</taxon>
        <taxon>Pseudomonadati</taxon>
        <taxon>Pseudomonadota</taxon>
        <taxon>Gammaproteobacteria</taxon>
        <taxon>Oceanospirillales</taxon>
        <taxon>Oceanospirillaceae</taxon>
        <taxon>Pontibacterium</taxon>
    </lineage>
</organism>
<proteinExistence type="predicted"/>
<evidence type="ECO:0000256" key="1">
    <source>
        <dbReference type="SAM" id="MobiDB-lite"/>
    </source>
</evidence>
<comment type="caution">
    <text evidence="2">The sequence shown here is derived from an EMBL/GenBank/DDBJ whole genome shotgun (WGS) entry which is preliminary data.</text>
</comment>
<evidence type="ECO:0000313" key="2">
    <source>
        <dbReference type="EMBL" id="MBE9397676.1"/>
    </source>
</evidence>
<sequence length="90" mass="10339">MSRSKKKRSNANQLIFEDETGPNKAERFANPNSYEARKKRAMKDRKKNRSVYQKELDKQEAANAGDNQGRPKGGRLADKIRKMNAEKKAD</sequence>
<dbReference type="RefSeq" id="WP_193953230.1">
    <property type="nucleotide sequence ID" value="NZ_JADEYS010000009.1"/>
</dbReference>
<name>A0A8J7K6Z3_9GAMM</name>
<keyword evidence="3" id="KW-1185">Reference proteome</keyword>
<feature type="region of interest" description="Disordered" evidence="1">
    <location>
        <begin position="1"/>
        <end position="90"/>
    </location>
</feature>
<gene>
    <name evidence="2" type="ORF">IOQ59_10425</name>
</gene>
<evidence type="ECO:0000313" key="3">
    <source>
        <dbReference type="Proteomes" id="UP000640333"/>
    </source>
</evidence>
<reference evidence="2" key="1">
    <citation type="submission" date="2020-10" db="EMBL/GenBank/DDBJ databases">
        <title>Bacterium isolated from coastal waters sediment.</title>
        <authorList>
            <person name="Chen R.-J."/>
            <person name="Lu D.-C."/>
            <person name="Zhu K.-L."/>
            <person name="Du Z.-J."/>
        </authorList>
    </citation>
    <scope>NUCLEOTIDE SEQUENCE</scope>
    <source>
        <strain evidence="2">N1Y112</strain>
    </source>
</reference>
<dbReference type="Proteomes" id="UP000640333">
    <property type="component" value="Unassembled WGS sequence"/>
</dbReference>